<keyword evidence="13" id="KW-1185">Reference proteome</keyword>
<sequence length="446" mass="50681">PGASLRKPRWDMNSLQKFEKNFYREHPVVQARGQHEVDAYRRSKDLTVNGRNVPKPVTTFEESAFPDYIQSYFKREGFTEPTMIQAQGWPVALTGRNLVGIAQTGSGKTLSFILPGIVHINHQPLLQPGDGPIVLVLCPTRELAQQVQEVAYSVGKHCKLRSTCIYGGAPKGPQIRELERGVEICIATPGRLIDMLESRKTNLRRCTYLVLDEADRMLDMGFEPQIRTIIDQIRPDRQTLMWSATWPKEVQGLAHDFLSDYVHITVGSLGLTANHKILQIVDVCEDHEKEHKLLKLLEEIMGEKENKTLIFTETKRRADELTRKLRSDGWPAMCIHGDKAQPERDWVLSEFRKGHAPILVATDVASRGLDISDIKFVINFDFPNCTEDYVHRIGRTARSDRTGTSYTFFTVNNAKQAKELVSVLQEAKQHVNPKLLNLQDMARNFG</sequence>
<dbReference type="PROSITE" id="PS00039">
    <property type="entry name" value="DEAD_ATP_HELICASE"/>
    <property type="match status" value="1"/>
</dbReference>
<feature type="domain" description="DEAD-box RNA helicase Q" evidence="11">
    <location>
        <begin position="58"/>
        <end position="86"/>
    </location>
</feature>
<dbReference type="PROSITE" id="PS51195">
    <property type="entry name" value="Q_MOTIF"/>
    <property type="match status" value="1"/>
</dbReference>
<dbReference type="FunFam" id="3.40.50.300:FF:000008">
    <property type="entry name" value="ATP-dependent RNA helicase RhlB"/>
    <property type="match status" value="1"/>
</dbReference>
<dbReference type="InterPro" id="IPR027417">
    <property type="entry name" value="P-loop_NTPase"/>
</dbReference>
<evidence type="ECO:0000256" key="7">
    <source>
        <dbReference type="PROSITE-ProRule" id="PRU00552"/>
    </source>
</evidence>
<dbReference type="PhylomeDB" id="A7SDX5"/>
<dbReference type="KEGG" id="nve:5509634"/>
<evidence type="ECO:0000256" key="3">
    <source>
        <dbReference type="ARBA" id="ARBA00022801"/>
    </source>
</evidence>
<feature type="domain" description="Helicase ATP-binding" evidence="9">
    <location>
        <begin position="89"/>
        <end position="264"/>
    </location>
</feature>
<dbReference type="OrthoDB" id="196131at2759"/>
<accession>A7SDX5</accession>
<evidence type="ECO:0000256" key="8">
    <source>
        <dbReference type="RuleBase" id="RU000492"/>
    </source>
</evidence>
<dbReference type="PROSITE" id="PS51192">
    <property type="entry name" value="HELICASE_ATP_BIND_1"/>
    <property type="match status" value="1"/>
</dbReference>
<dbReference type="GO" id="GO:0000380">
    <property type="term" value="P:alternative mRNA splicing, via spliceosome"/>
    <property type="evidence" value="ECO:0000318"/>
    <property type="project" value="GO_Central"/>
</dbReference>
<dbReference type="GO" id="GO:0005634">
    <property type="term" value="C:nucleus"/>
    <property type="evidence" value="ECO:0000318"/>
    <property type="project" value="GO_Central"/>
</dbReference>
<evidence type="ECO:0000313" key="12">
    <source>
        <dbReference type="EMBL" id="EDO38061.1"/>
    </source>
</evidence>
<dbReference type="STRING" id="45351.A7SDX5"/>
<dbReference type="Pfam" id="PF00270">
    <property type="entry name" value="DEAD"/>
    <property type="match status" value="1"/>
</dbReference>
<dbReference type="Pfam" id="PF00271">
    <property type="entry name" value="Helicase_C"/>
    <property type="match status" value="1"/>
</dbReference>
<feature type="non-terminal residue" evidence="12">
    <location>
        <position position="1"/>
    </location>
</feature>
<evidence type="ECO:0000256" key="4">
    <source>
        <dbReference type="ARBA" id="ARBA00022806"/>
    </source>
</evidence>
<feature type="domain" description="Helicase C-terminal" evidence="10">
    <location>
        <begin position="292"/>
        <end position="439"/>
    </location>
</feature>
<keyword evidence="3 8" id="KW-0378">Hydrolase</keyword>
<dbReference type="PANTHER" id="PTHR47958">
    <property type="entry name" value="ATP-DEPENDENT RNA HELICASE DBP3"/>
    <property type="match status" value="1"/>
</dbReference>
<proteinExistence type="inferred from homology"/>
<dbReference type="InParanoid" id="A7SDX5"/>
<evidence type="ECO:0000259" key="9">
    <source>
        <dbReference type="PROSITE" id="PS51192"/>
    </source>
</evidence>
<dbReference type="FunFam" id="3.40.50.300:FF:000079">
    <property type="entry name" value="probable ATP-dependent RNA helicase DDX17"/>
    <property type="match status" value="1"/>
</dbReference>
<keyword evidence="5 8" id="KW-0067">ATP-binding</keyword>
<dbReference type="GO" id="GO:1990904">
    <property type="term" value="C:ribonucleoprotein complex"/>
    <property type="evidence" value="ECO:0000318"/>
    <property type="project" value="GO_Central"/>
</dbReference>
<dbReference type="GO" id="GO:0003724">
    <property type="term" value="F:RNA helicase activity"/>
    <property type="evidence" value="ECO:0000318"/>
    <property type="project" value="GO_Central"/>
</dbReference>
<comment type="catalytic activity">
    <reaction evidence="6">
        <text>ATP + H2O = ADP + phosphate + H(+)</text>
        <dbReference type="Rhea" id="RHEA:13065"/>
        <dbReference type="ChEBI" id="CHEBI:15377"/>
        <dbReference type="ChEBI" id="CHEBI:15378"/>
        <dbReference type="ChEBI" id="CHEBI:30616"/>
        <dbReference type="ChEBI" id="CHEBI:43474"/>
        <dbReference type="ChEBI" id="CHEBI:456216"/>
        <dbReference type="EC" id="3.6.4.13"/>
    </reaction>
</comment>
<dbReference type="AlphaFoldDB" id="A7SDX5"/>
<dbReference type="HOGENOM" id="CLU_003041_16_9_1"/>
<evidence type="ECO:0000256" key="5">
    <source>
        <dbReference type="ARBA" id="ARBA00022840"/>
    </source>
</evidence>
<keyword evidence="4 8" id="KW-0347">Helicase</keyword>
<dbReference type="Gene3D" id="3.40.50.300">
    <property type="entry name" value="P-loop containing nucleotide triphosphate hydrolases"/>
    <property type="match status" value="2"/>
</dbReference>
<dbReference type="SMART" id="SM00490">
    <property type="entry name" value="HELICc"/>
    <property type="match status" value="1"/>
</dbReference>
<comment type="similarity">
    <text evidence="8">Belongs to the DEAD box helicase family.</text>
</comment>
<dbReference type="Proteomes" id="UP000001593">
    <property type="component" value="Unassembled WGS sequence"/>
</dbReference>
<dbReference type="FunCoup" id="A7SDX5">
    <property type="interactions" value="929"/>
</dbReference>
<reference evidence="12 13" key="1">
    <citation type="journal article" date="2007" name="Science">
        <title>Sea anemone genome reveals ancestral eumetazoan gene repertoire and genomic organization.</title>
        <authorList>
            <person name="Putnam N.H."/>
            <person name="Srivastava M."/>
            <person name="Hellsten U."/>
            <person name="Dirks B."/>
            <person name="Chapman J."/>
            <person name="Salamov A."/>
            <person name="Terry A."/>
            <person name="Shapiro H."/>
            <person name="Lindquist E."/>
            <person name="Kapitonov V.V."/>
            <person name="Jurka J."/>
            <person name="Genikhovich G."/>
            <person name="Grigoriev I.V."/>
            <person name="Lucas S.M."/>
            <person name="Steele R.E."/>
            <person name="Finnerty J.R."/>
            <person name="Technau U."/>
            <person name="Martindale M.Q."/>
            <person name="Rokhsar D.S."/>
        </authorList>
    </citation>
    <scope>NUCLEOTIDE SEQUENCE [LARGE SCALE GENOMIC DNA]</scope>
    <source>
        <strain evidence="13">CH2 X CH6</strain>
    </source>
</reference>
<dbReference type="InterPro" id="IPR000629">
    <property type="entry name" value="RNA-helicase_DEAD-box_CS"/>
</dbReference>
<evidence type="ECO:0000256" key="1">
    <source>
        <dbReference type="ARBA" id="ARBA00012552"/>
    </source>
</evidence>
<dbReference type="PROSITE" id="PS51194">
    <property type="entry name" value="HELICASE_CTER"/>
    <property type="match status" value="1"/>
</dbReference>
<dbReference type="InterPro" id="IPR014014">
    <property type="entry name" value="RNA_helicase_DEAD_Q_motif"/>
</dbReference>
<dbReference type="GO" id="GO:0005737">
    <property type="term" value="C:cytoplasm"/>
    <property type="evidence" value="ECO:0000318"/>
    <property type="project" value="GO_Central"/>
</dbReference>
<organism evidence="12 13">
    <name type="scientific">Nematostella vectensis</name>
    <name type="common">Starlet sea anemone</name>
    <dbReference type="NCBI Taxonomy" id="45351"/>
    <lineage>
        <taxon>Eukaryota</taxon>
        <taxon>Metazoa</taxon>
        <taxon>Cnidaria</taxon>
        <taxon>Anthozoa</taxon>
        <taxon>Hexacorallia</taxon>
        <taxon>Actiniaria</taxon>
        <taxon>Edwardsiidae</taxon>
        <taxon>Nematostella</taxon>
    </lineage>
</organism>
<evidence type="ECO:0000256" key="6">
    <source>
        <dbReference type="ARBA" id="ARBA00047984"/>
    </source>
</evidence>
<evidence type="ECO:0000256" key="2">
    <source>
        <dbReference type="ARBA" id="ARBA00022741"/>
    </source>
</evidence>
<dbReference type="EC" id="3.6.4.13" evidence="1"/>
<dbReference type="GO" id="GO:0016787">
    <property type="term" value="F:hydrolase activity"/>
    <property type="evidence" value="ECO:0007669"/>
    <property type="project" value="UniProtKB-KW"/>
</dbReference>
<gene>
    <name evidence="12" type="ORF">NEMVEDRAFT_v1g114611</name>
</gene>
<keyword evidence="2 8" id="KW-0547">Nucleotide-binding</keyword>
<evidence type="ECO:0000259" key="11">
    <source>
        <dbReference type="PROSITE" id="PS51195"/>
    </source>
</evidence>
<dbReference type="InterPro" id="IPR014001">
    <property type="entry name" value="Helicase_ATP-bd"/>
</dbReference>
<evidence type="ECO:0000313" key="13">
    <source>
        <dbReference type="Proteomes" id="UP000001593"/>
    </source>
</evidence>
<feature type="short sequence motif" description="Q motif" evidence="7">
    <location>
        <begin position="58"/>
        <end position="86"/>
    </location>
</feature>
<dbReference type="CDD" id="cd18787">
    <property type="entry name" value="SF2_C_DEAD"/>
    <property type="match status" value="1"/>
</dbReference>
<name>A7SDX5_NEMVE</name>
<dbReference type="eggNOG" id="KOG0331">
    <property type="taxonomic scope" value="Eukaryota"/>
</dbReference>
<evidence type="ECO:0000259" key="10">
    <source>
        <dbReference type="PROSITE" id="PS51194"/>
    </source>
</evidence>
<dbReference type="OMA" id="HRIGMLT"/>
<dbReference type="InterPro" id="IPR011545">
    <property type="entry name" value="DEAD/DEAH_box_helicase_dom"/>
</dbReference>
<protein>
    <recommendedName>
        <fullName evidence="1">RNA helicase</fullName>
        <ecNumber evidence="1">3.6.4.13</ecNumber>
    </recommendedName>
</protein>
<dbReference type="EMBL" id="DS469633">
    <property type="protein sequence ID" value="EDO38061.1"/>
    <property type="molecule type" value="Genomic_DNA"/>
</dbReference>
<dbReference type="GO" id="GO:0005524">
    <property type="term" value="F:ATP binding"/>
    <property type="evidence" value="ECO:0007669"/>
    <property type="project" value="UniProtKB-KW"/>
</dbReference>
<dbReference type="InterPro" id="IPR001650">
    <property type="entry name" value="Helicase_C-like"/>
</dbReference>
<dbReference type="SMART" id="SM00487">
    <property type="entry name" value="DEXDc"/>
    <property type="match status" value="1"/>
</dbReference>
<dbReference type="GO" id="GO:0003729">
    <property type="term" value="F:mRNA binding"/>
    <property type="evidence" value="ECO:0000318"/>
    <property type="project" value="GO_Central"/>
</dbReference>
<feature type="non-terminal residue" evidence="12">
    <location>
        <position position="446"/>
    </location>
</feature>
<dbReference type="SUPFAM" id="SSF52540">
    <property type="entry name" value="P-loop containing nucleoside triphosphate hydrolases"/>
    <property type="match status" value="1"/>
</dbReference>